<sequence>MGERERERENEREKGGVRESEGACDGDDNEIGEASRRRSFTVESKIFELALDGRKGRRRFKKGLLHCIRDENEGRWETEWRDRGKRFTLVRGSNRAGGFLRLGAADQERKTFYIFLPRGQRDKRGWLAMAEMICQMEELVGRRMEPQEVWAGGKPSTEKSYAEAVLGSNRKVTSVIKLKVSREEMDGNLQKLKQCLVASWKPSTKEDEDLERLGNLWAYSWGLKGRLGLAKLERGRALLEFEDKREAYRVASSGSRELGGVSLGLDFWKPQTGCWAEEERAQDAWVRIFGLLVSLWSPAILKKIGEECGGFVEIDERTRLMEEIQWARIRVKITGETRPSMLEIEVEEEFYSLVLWWEIRPVVRRLISAVEIRRRTEDRGDALPRVEKRVGSVLLDTGIEGQFLPVDGRLLQENGLGLESRSQTHGSRSREWACVDGVLNGPPSHGSSLGLTEQEKGGGLAKRDGSLGRKLKDKLKMATDWEREGHKDVQEKAGLLGCSLSRKRPFPEDVFTCWVPEESRREQRVDGLSTTDCALQEEAKRYALPSYTKGNQAMGTSFLLSSNFDQAPEGESFDRSGELEEELGGDKSTWLTVYEGSVDASGIQASENVKGELWEECSLAKFSQVLGFSTEGIEKEIVNFLTKIRKRREKIHSKELLEKTKFERELKRLECSVNYEGGNKQKALSQGKGNQLIVVQ</sequence>
<feature type="compositionally biased region" description="Acidic residues" evidence="1">
    <location>
        <begin position="22"/>
        <end position="31"/>
    </location>
</feature>
<evidence type="ECO:0000313" key="4">
    <source>
        <dbReference type="Proteomes" id="UP000288805"/>
    </source>
</evidence>
<evidence type="ECO:0000313" key="3">
    <source>
        <dbReference type="EMBL" id="RVW40407.1"/>
    </source>
</evidence>
<gene>
    <name evidence="3" type="ORF">CK203_090050</name>
</gene>
<protein>
    <recommendedName>
        <fullName evidence="2">DUF4283 domain-containing protein</fullName>
    </recommendedName>
</protein>
<feature type="compositionally biased region" description="Basic and acidic residues" evidence="1">
    <location>
        <begin position="453"/>
        <end position="466"/>
    </location>
</feature>
<dbReference type="Pfam" id="PF14111">
    <property type="entry name" value="DUF4283"/>
    <property type="match status" value="1"/>
</dbReference>
<comment type="caution">
    <text evidence="3">The sequence shown here is derived from an EMBL/GenBank/DDBJ whole genome shotgun (WGS) entry which is preliminary data.</text>
</comment>
<feature type="region of interest" description="Disordered" evidence="1">
    <location>
        <begin position="443"/>
        <end position="466"/>
    </location>
</feature>
<dbReference type="Proteomes" id="UP000288805">
    <property type="component" value="Unassembled WGS sequence"/>
</dbReference>
<dbReference type="AlphaFoldDB" id="A0A438DYF1"/>
<evidence type="ECO:0000256" key="1">
    <source>
        <dbReference type="SAM" id="MobiDB-lite"/>
    </source>
</evidence>
<feature type="region of interest" description="Disordered" evidence="1">
    <location>
        <begin position="1"/>
        <end position="31"/>
    </location>
</feature>
<dbReference type="InterPro" id="IPR025558">
    <property type="entry name" value="DUF4283"/>
</dbReference>
<dbReference type="PANTHER" id="PTHR34427:SF5">
    <property type="entry name" value="DUF4283 DOMAIN-CONTAINING PROTEIN"/>
    <property type="match status" value="1"/>
</dbReference>
<feature type="compositionally biased region" description="Basic and acidic residues" evidence="1">
    <location>
        <begin position="1"/>
        <end position="21"/>
    </location>
</feature>
<reference evidence="3 4" key="1">
    <citation type="journal article" date="2018" name="PLoS Genet.">
        <title>Population sequencing reveals clonal diversity and ancestral inbreeding in the grapevine cultivar Chardonnay.</title>
        <authorList>
            <person name="Roach M.J."/>
            <person name="Johnson D.L."/>
            <person name="Bohlmann J."/>
            <person name="van Vuuren H.J."/>
            <person name="Jones S.J."/>
            <person name="Pretorius I.S."/>
            <person name="Schmidt S.A."/>
            <person name="Borneman A.R."/>
        </authorList>
    </citation>
    <scope>NUCLEOTIDE SEQUENCE [LARGE SCALE GENOMIC DNA]</scope>
    <source>
        <strain evidence="4">cv. Chardonnay</strain>
        <tissue evidence="3">Leaf</tissue>
    </source>
</reference>
<dbReference type="PANTHER" id="PTHR34427">
    <property type="entry name" value="DUF4283 DOMAIN PROTEIN"/>
    <property type="match status" value="1"/>
</dbReference>
<proteinExistence type="predicted"/>
<feature type="domain" description="DUF4283" evidence="2">
    <location>
        <begin position="190"/>
        <end position="275"/>
    </location>
</feature>
<evidence type="ECO:0000259" key="2">
    <source>
        <dbReference type="Pfam" id="PF14111"/>
    </source>
</evidence>
<accession>A0A438DYF1</accession>
<organism evidence="3 4">
    <name type="scientific">Vitis vinifera</name>
    <name type="common">Grape</name>
    <dbReference type="NCBI Taxonomy" id="29760"/>
    <lineage>
        <taxon>Eukaryota</taxon>
        <taxon>Viridiplantae</taxon>
        <taxon>Streptophyta</taxon>
        <taxon>Embryophyta</taxon>
        <taxon>Tracheophyta</taxon>
        <taxon>Spermatophyta</taxon>
        <taxon>Magnoliopsida</taxon>
        <taxon>eudicotyledons</taxon>
        <taxon>Gunneridae</taxon>
        <taxon>Pentapetalae</taxon>
        <taxon>rosids</taxon>
        <taxon>Vitales</taxon>
        <taxon>Vitaceae</taxon>
        <taxon>Viteae</taxon>
        <taxon>Vitis</taxon>
    </lineage>
</organism>
<dbReference type="EMBL" id="QGNW01001459">
    <property type="protein sequence ID" value="RVW40407.1"/>
    <property type="molecule type" value="Genomic_DNA"/>
</dbReference>
<name>A0A438DYF1_VITVI</name>